<dbReference type="AlphaFoldDB" id="A0A0I9UJD3"/>
<proteinExistence type="predicted"/>
<evidence type="ECO:0000313" key="2">
    <source>
        <dbReference type="Proteomes" id="UP000036334"/>
    </source>
</evidence>
<dbReference type="RefSeq" id="WP_047314846.1">
    <property type="nucleotide sequence ID" value="NZ_LDPQ01000008.1"/>
</dbReference>
<reference evidence="1 2" key="1">
    <citation type="submission" date="2015-05" db="EMBL/GenBank/DDBJ databases">
        <title>Genome sequence of Mycobacterium haemophilum.</title>
        <authorList>
            <person name="Greninger A.L."/>
            <person name="Cunningham G."/>
            <person name="Miller S."/>
        </authorList>
    </citation>
    <scope>NUCLEOTIDE SEQUENCE [LARGE SCALE GENOMIC DNA]</scope>
    <source>
        <strain evidence="2">UC1</strain>
    </source>
</reference>
<gene>
    <name evidence="1" type="ORF">ABH38_13400</name>
</gene>
<comment type="caution">
    <text evidence="1">The sequence shown here is derived from an EMBL/GenBank/DDBJ whole genome shotgun (WGS) entry which is preliminary data.</text>
</comment>
<dbReference type="OrthoDB" id="483934at2"/>
<evidence type="ECO:0000313" key="1">
    <source>
        <dbReference type="EMBL" id="KLO36185.1"/>
    </source>
</evidence>
<organism evidence="1 2">
    <name type="scientific">Mycobacterium haemophilum</name>
    <dbReference type="NCBI Taxonomy" id="29311"/>
    <lineage>
        <taxon>Bacteria</taxon>
        <taxon>Bacillati</taxon>
        <taxon>Actinomycetota</taxon>
        <taxon>Actinomycetes</taxon>
        <taxon>Mycobacteriales</taxon>
        <taxon>Mycobacteriaceae</taxon>
        <taxon>Mycobacterium</taxon>
    </lineage>
</organism>
<keyword evidence="2" id="KW-1185">Reference proteome</keyword>
<name>A0A0I9UJD3_9MYCO</name>
<sequence>MATDPDTERQDGDHDKYACWYQRTESLSQGTVVRDIRVFEEAAEYTESEPRMASRRIDAIVLTQTCDIQKPAQNRLLIAEVRTYRDFATQRGGHYRSTQYRKESVAGLTLSEFLLPPAQLALDDWSIVNFRELYTIDRDRLKSDNGFITLDSPYIEHLGQAFARFIMRVGLPTGLDEFEKFQL</sequence>
<dbReference type="EMBL" id="LDPR01000010">
    <property type="protein sequence ID" value="KLO36185.1"/>
    <property type="molecule type" value="Genomic_DNA"/>
</dbReference>
<dbReference type="Proteomes" id="UP000036334">
    <property type="component" value="Unassembled WGS sequence"/>
</dbReference>
<accession>A0A0I9UJD3</accession>
<protein>
    <submittedName>
        <fullName evidence="1">Uncharacterized protein</fullName>
    </submittedName>
</protein>
<dbReference type="PATRIC" id="fig|29311.18.peg.4292"/>